<keyword evidence="2 7" id="KW-0812">Transmembrane</keyword>
<dbReference type="STRING" id="42249.A0A317SX02"/>
<dbReference type="EMBL" id="PYWC01000011">
    <property type="protein sequence ID" value="PWW79003.1"/>
    <property type="molecule type" value="Genomic_DNA"/>
</dbReference>
<dbReference type="InterPro" id="IPR052337">
    <property type="entry name" value="SAT4-like"/>
</dbReference>
<evidence type="ECO:0000256" key="3">
    <source>
        <dbReference type="ARBA" id="ARBA00022989"/>
    </source>
</evidence>
<evidence type="ECO:0000256" key="7">
    <source>
        <dbReference type="SAM" id="Phobius"/>
    </source>
</evidence>
<dbReference type="Pfam" id="PF20684">
    <property type="entry name" value="Fung_rhodopsin"/>
    <property type="match status" value="1"/>
</dbReference>
<sequence>MYTGLVVRNLFGENPTNDDDDDSRHLMGSAITLIVLMGLVIITRIYCRAYLLRSIGADDWTMIVAAVSMSGLDWVISGTTRYGTGKHQWTLPKEWAAHARETVYTAQIFYFTSLGFCKASLILFVIRVTSSATTLRVSWVLLVLCSCFSLAAVITSILWCVPPEYTWKMFTLEGKDMKGVCLDQHVLQYTLPAINIFTDFVVWLLPLKMIWGIQLPPRQKAGLVGIFALGGLGVLAGILRLFSIKEFLDTGDPSWDTLDISIWSIVEATVSIICGSVPAIKAFFSKFLPGLLGVSSCKSYTHPTFETYGRSGTSKPTKPRSHPIAYPLSSLNPVTHHEESSSTEELGFGNSTKIEGRIASASISGSEECLNGNGGTGGHGGIGEGVKVTTDVQVHVEERI</sequence>
<accession>A0A317SX02</accession>
<name>A0A317SX02_9PEZI</name>
<keyword evidence="4 7" id="KW-0472">Membrane</keyword>
<proteinExistence type="inferred from homology"/>
<evidence type="ECO:0000259" key="8">
    <source>
        <dbReference type="Pfam" id="PF20684"/>
    </source>
</evidence>
<feature type="transmembrane region" description="Helical" evidence="7">
    <location>
        <begin position="59"/>
        <end position="76"/>
    </location>
</feature>
<evidence type="ECO:0000256" key="5">
    <source>
        <dbReference type="ARBA" id="ARBA00038359"/>
    </source>
</evidence>
<feature type="transmembrane region" description="Helical" evidence="7">
    <location>
        <begin position="138"/>
        <end position="159"/>
    </location>
</feature>
<dbReference type="InterPro" id="IPR049326">
    <property type="entry name" value="Rhodopsin_dom_fungi"/>
</dbReference>
<gene>
    <name evidence="9" type="ORF">C7212DRAFT_275344</name>
</gene>
<evidence type="ECO:0000313" key="10">
    <source>
        <dbReference type="Proteomes" id="UP000246991"/>
    </source>
</evidence>
<evidence type="ECO:0000256" key="1">
    <source>
        <dbReference type="ARBA" id="ARBA00004141"/>
    </source>
</evidence>
<feature type="domain" description="Rhodopsin" evidence="8">
    <location>
        <begin position="44"/>
        <end position="285"/>
    </location>
</feature>
<evidence type="ECO:0000256" key="4">
    <source>
        <dbReference type="ARBA" id="ARBA00023136"/>
    </source>
</evidence>
<keyword evidence="3 7" id="KW-1133">Transmembrane helix</keyword>
<dbReference type="Proteomes" id="UP000246991">
    <property type="component" value="Unassembled WGS sequence"/>
</dbReference>
<evidence type="ECO:0000256" key="6">
    <source>
        <dbReference type="SAM" id="MobiDB-lite"/>
    </source>
</evidence>
<keyword evidence="10" id="KW-1185">Reference proteome</keyword>
<dbReference type="GO" id="GO:0016020">
    <property type="term" value="C:membrane"/>
    <property type="evidence" value="ECO:0007669"/>
    <property type="project" value="UniProtKB-SubCell"/>
</dbReference>
<comment type="similarity">
    <text evidence="5">Belongs to the SAT4 family.</text>
</comment>
<feature type="transmembrane region" description="Helical" evidence="7">
    <location>
        <begin position="108"/>
        <end position="126"/>
    </location>
</feature>
<comment type="subcellular location">
    <subcellularLocation>
        <location evidence="1">Membrane</location>
        <topology evidence="1">Multi-pass membrane protein</topology>
    </subcellularLocation>
</comment>
<feature type="transmembrane region" description="Helical" evidence="7">
    <location>
        <begin position="26"/>
        <end position="47"/>
    </location>
</feature>
<dbReference type="PANTHER" id="PTHR33048">
    <property type="entry name" value="PTH11-LIKE INTEGRAL MEMBRANE PROTEIN (AFU_ORTHOLOGUE AFUA_5G11245)"/>
    <property type="match status" value="1"/>
</dbReference>
<dbReference type="PANTHER" id="PTHR33048:SF47">
    <property type="entry name" value="INTEGRAL MEMBRANE PROTEIN-RELATED"/>
    <property type="match status" value="1"/>
</dbReference>
<evidence type="ECO:0000256" key="2">
    <source>
        <dbReference type="ARBA" id="ARBA00022692"/>
    </source>
</evidence>
<protein>
    <recommendedName>
        <fullName evidence="8">Rhodopsin domain-containing protein</fullName>
    </recommendedName>
</protein>
<dbReference type="OrthoDB" id="5022096at2759"/>
<dbReference type="AlphaFoldDB" id="A0A317SX02"/>
<feature type="transmembrane region" description="Helical" evidence="7">
    <location>
        <begin position="223"/>
        <end position="242"/>
    </location>
</feature>
<feature type="transmembrane region" description="Helical" evidence="7">
    <location>
        <begin position="193"/>
        <end position="211"/>
    </location>
</feature>
<reference evidence="9 10" key="1">
    <citation type="submission" date="2018-03" db="EMBL/GenBank/DDBJ databases">
        <title>Genomes of Pezizomycetes fungi and the evolution of truffles.</title>
        <authorList>
            <person name="Murat C."/>
            <person name="Payen T."/>
            <person name="Noel B."/>
            <person name="Kuo A."/>
            <person name="Martin F.M."/>
        </authorList>
    </citation>
    <scope>NUCLEOTIDE SEQUENCE [LARGE SCALE GENOMIC DNA]</scope>
    <source>
        <strain evidence="9">091103-1</strain>
    </source>
</reference>
<organism evidence="9 10">
    <name type="scientific">Tuber magnatum</name>
    <name type="common">white Piedmont truffle</name>
    <dbReference type="NCBI Taxonomy" id="42249"/>
    <lineage>
        <taxon>Eukaryota</taxon>
        <taxon>Fungi</taxon>
        <taxon>Dikarya</taxon>
        <taxon>Ascomycota</taxon>
        <taxon>Pezizomycotina</taxon>
        <taxon>Pezizomycetes</taxon>
        <taxon>Pezizales</taxon>
        <taxon>Tuberaceae</taxon>
        <taxon>Tuber</taxon>
    </lineage>
</organism>
<feature type="transmembrane region" description="Helical" evidence="7">
    <location>
        <begin position="262"/>
        <end position="284"/>
    </location>
</feature>
<feature type="region of interest" description="Disordered" evidence="6">
    <location>
        <begin position="308"/>
        <end position="349"/>
    </location>
</feature>
<evidence type="ECO:0000313" key="9">
    <source>
        <dbReference type="EMBL" id="PWW79003.1"/>
    </source>
</evidence>
<comment type="caution">
    <text evidence="9">The sequence shown here is derived from an EMBL/GenBank/DDBJ whole genome shotgun (WGS) entry which is preliminary data.</text>
</comment>